<dbReference type="Gene3D" id="1.20.58.340">
    <property type="entry name" value="Magnesium transport protein CorA, transmembrane region"/>
    <property type="match status" value="1"/>
</dbReference>
<dbReference type="Proteomes" id="UP000799770">
    <property type="component" value="Unassembled WGS sequence"/>
</dbReference>
<evidence type="ECO:0000313" key="3">
    <source>
        <dbReference type="EMBL" id="KAF2118049.1"/>
    </source>
</evidence>
<keyword evidence="1" id="KW-1133">Transmembrane helix</keyword>
<name>A0A6A5ZEX4_9PLEO</name>
<dbReference type="AlphaFoldDB" id="A0A6A5ZEX4"/>
<evidence type="ECO:0000313" key="4">
    <source>
        <dbReference type="Proteomes" id="UP000799770"/>
    </source>
</evidence>
<dbReference type="InterPro" id="IPR058257">
    <property type="entry name" value="CorA-like_dom"/>
</dbReference>
<sequence length="490" mass="55573">MSTNAMSESRYTVEHACEPGKSELFLSDPARMNRVLAEKAETTFVSNPDHVCILVLHSSKIIPGNEEPSFIPIRTTRELKSVFESHPKNSGDWMIIIPQKNSWSRLKLTLEMFSVIESSFDILPSFKEIVTSFGIKIKDEDNYYSACYRRFHWEGEKSLNHYEICYNVRFVELHGRAKPANPWSFRQYAVYQTHDCRTGCCKWLLIRHHASLRDQFRSPTSEGVQKTPWASLYLHHLLLKSSSSTWRWYLNYLSCILDETRLRTVCQSSSSRTYGHIDVTFKQCQSLELLQSQAKYAVAVLDSTILVVENLKCLLEKLLILTANPFRDNNAEELEQEFKQLSQQLLLHKRKAEDIVSGANNVNLLTQRLLELRSTVASQASHAEAQKLSIAAASESRAMVTLSEASRKDARVMKIVSVIALGYLPVGLVASFFSTELVQLASLVSDIKKGLGVFVLLVVLLTSATISAAYVWIRSDSVPIQRRTTQDEAP</sequence>
<proteinExistence type="predicted"/>
<organism evidence="3 4">
    <name type="scientific">Lophiotrema nucula</name>
    <dbReference type="NCBI Taxonomy" id="690887"/>
    <lineage>
        <taxon>Eukaryota</taxon>
        <taxon>Fungi</taxon>
        <taxon>Dikarya</taxon>
        <taxon>Ascomycota</taxon>
        <taxon>Pezizomycotina</taxon>
        <taxon>Dothideomycetes</taxon>
        <taxon>Pleosporomycetidae</taxon>
        <taxon>Pleosporales</taxon>
        <taxon>Lophiotremataceae</taxon>
        <taxon>Lophiotrema</taxon>
    </lineage>
</organism>
<keyword evidence="1" id="KW-0812">Transmembrane</keyword>
<gene>
    <name evidence="3" type="ORF">BDV96DRAFT_571304</name>
</gene>
<dbReference type="OrthoDB" id="5396681at2759"/>
<protein>
    <recommendedName>
        <fullName evidence="2">CorA-like transporter domain-containing protein</fullName>
    </recommendedName>
</protein>
<accession>A0A6A5ZEX4</accession>
<dbReference type="Pfam" id="PF26616">
    <property type="entry name" value="CorA-like"/>
    <property type="match status" value="1"/>
</dbReference>
<feature type="domain" description="CorA-like transporter" evidence="2">
    <location>
        <begin position="32"/>
        <end position="259"/>
    </location>
</feature>
<keyword evidence="1" id="KW-0472">Membrane</keyword>
<evidence type="ECO:0000259" key="2">
    <source>
        <dbReference type="Pfam" id="PF26616"/>
    </source>
</evidence>
<keyword evidence="4" id="KW-1185">Reference proteome</keyword>
<evidence type="ECO:0000256" key="1">
    <source>
        <dbReference type="SAM" id="Phobius"/>
    </source>
</evidence>
<feature type="transmembrane region" description="Helical" evidence="1">
    <location>
        <begin position="453"/>
        <end position="473"/>
    </location>
</feature>
<dbReference type="EMBL" id="ML977318">
    <property type="protein sequence ID" value="KAF2118049.1"/>
    <property type="molecule type" value="Genomic_DNA"/>
</dbReference>
<feature type="transmembrane region" description="Helical" evidence="1">
    <location>
        <begin position="415"/>
        <end position="433"/>
    </location>
</feature>
<reference evidence="3" key="1">
    <citation type="journal article" date="2020" name="Stud. Mycol.">
        <title>101 Dothideomycetes genomes: a test case for predicting lifestyles and emergence of pathogens.</title>
        <authorList>
            <person name="Haridas S."/>
            <person name="Albert R."/>
            <person name="Binder M."/>
            <person name="Bloem J."/>
            <person name="Labutti K."/>
            <person name="Salamov A."/>
            <person name="Andreopoulos B."/>
            <person name="Baker S."/>
            <person name="Barry K."/>
            <person name="Bills G."/>
            <person name="Bluhm B."/>
            <person name="Cannon C."/>
            <person name="Castanera R."/>
            <person name="Culley D."/>
            <person name="Daum C."/>
            <person name="Ezra D."/>
            <person name="Gonzalez J."/>
            <person name="Henrissat B."/>
            <person name="Kuo A."/>
            <person name="Liang C."/>
            <person name="Lipzen A."/>
            <person name="Lutzoni F."/>
            <person name="Magnuson J."/>
            <person name="Mondo S."/>
            <person name="Nolan M."/>
            <person name="Ohm R."/>
            <person name="Pangilinan J."/>
            <person name="Park H.-J."/>
            <person name="Ramirez L."/>
            <person name="Alfaro M."/>
            <person name="Sun H."/>
            <person name="Tritt A."/>
            <person name="Yoshinaga Y."/>
            <person name="Zwiers L.-H."/>
            <person name="Turgeon B."/>
            <person name="Goodwin S."/>
            <person name="Spatafora J."/>
            <person name="Crous P."/>
            <person name="Grigoriev I."/>
        </authorList>
    </citation>
    <scope>NUCLEOTIDE SEQUENCE</scope>
    <source>
        <strain evidence="3">CBS 627.86</strain>
    </source>
</reference>